<dbReference type="EMBL" id="JBDZYD010000013">
    <property type="protein sequence ID" value="MEQ0563900.1"/>
    <property type="molecule type" value="Genomic_DNA"/>
</dbReference>
<accession>A0ABV0LNP3</accession>
<evidence type="ECO:0000256" key="1">
    <source>
        <dbReference type="SAM" id="SignalP"/>
    </source>
</evidence>
<keyword evidence="3" id="KW-1185">Reference proteome</keyword>
<keyword evidence="1" id="KW-0732">Signal</keyword>
<dbReference type="Proteomes" id="UP001440984">
    <property type="component" value="Unassembled WGS sequence"/>
</dbReference>
<organism evidence="2 3">
    <name type="scientific">Amycolatopsis melonis</name>
    <dbReference type="NCBI Taxonomy" id="3156488"/>
    <lineage>
        <taxon>Bacteria</taxon>
        <taxon>Bacillati</taxon>
        <taxon>Actinomycetota</taxon>
        <taxon>Actinomycetes</taxon>
        <taxon>Pseudonocardiales</taxon>
        <taxon>Pseudonocardiaceae</taxon>
        <taxon>Amycolatopsis</taxon>
    </lineage>
</organism>
<feature type="chain" id="PRO_5045177732" evidence="1">
    <location>
        <begin position="25"/>
        <end position="150"/>
    </location>
</feature>
<proteinExistence type="predicted"/>
<evidence type="ECO:0000313" key="3">
    <source>
        <dbReference type="Proteomes" id="UP001440984"/>
    </source>
</evidence>
<feature type="signal peptide" evidence="1">
    <location>
        <begin position="1"/>
        <end position="24"/>
    </location>
</feature>
<gene>
    <name evidence="2" type="ORF">ABJI51_32880</name>
</gene>
<reference evidence="2 3" key="1">
    <citation type="submission" date="2024-05" db="EMBL/GenBank/DDBJ databases">
        <authorList>
            <person name="Zhao H."/>
            <person name="Xu Y."/>
            <person name="Lin S."/>
            <person name="Spain J.C."/>
            <person name="Zhou N.-Y."/>
        </authorList>
    </citation>
    <scope>NUCLEOTIDE SEQUENCE [LARGE SCALE GENOMIC DNA]</scope>
    <source>
        <strain evidence="2 3">NEAU-NG30</strain>
    </source>
</reference>
<sequence length="150" mass="14964">MRKTVVFVAAAVIGATALAAPATAQQSSSPTSAAPAGHVQLNVNTAINQTLVDKYVRDAPNVALGKCEGDKPTFVSPVLTFSNYTPGPFMGADANVSADATLKPGTPAGSYELSVSCSTGSYTTQFTVPAPQVSKVPSGAAKAGDGSMAG</sequence>
<name>A0ABV0LNP3_9PSEU</name>
<protein>
    <submittedName>
        <fullName evidence="2">Uncharacterized protein</fullName>
    </submittedName>
</protein>
<evidence type="ECO:0000313" key="2">
    <source>
        <dbReference type="EMBL" id="MEQ0563900.1"/>
    </source>
</evidence>
<dbReference type="RefSeq" id="WP_348954950.1">
    <property type="nucleotide sequence ID" value="NZ_JBDZYD010000013.1"/>
</dbReference>
<comment type="caution">
    <text evidence="2">The sequence shown here is derived from an EMBL/GenBank/DDBJ whole genome shotgun (WGS) entry which is preliminary data.</text>
</comment>